<dbReference type="InterPro" id="IPR000642">
    <property type="entry name" value="Peptidase_M41"/>
</dbReference>
<dbReference type="GO" id="GO:0006508">
    <property type="term" value="P:proteolysis"/>
    <property type="evidence" value="ECO:0007669"/>
    <property type="project" value="UniProtKB-KW"/>
</dbReference>
<feature type="binding site" evidence="14">
    <location>
        <position position="501"/>
    </location>
    <ligand>
        <name>Zn(2+)</name>
        <dbReference type="ChEBI" id="CHEBI:29105"/>
        <note>catalytic</note>
    </ligand>
</feature>
<comment type="similarity">
    <text evidence="13 14">In the central section; belongs to the AAA ATPase family.</text>
</comment>
<dbReference type="GO" id="GO:0005524">
    <property type="term" value="F:ATP binding"/>
    <property type="evidence" value="ECO:0007669"/>
    <property type="project" value="UniProtKB-UniRule"/>
</dbReference>
<comment type="caution">
    <text evidence="17">The sequence shown here is derived from an EMBL/GenBank/DDBJ whole genome shotgun (WGS) entry which is preliminary data.</text>
</comment>
<dbReference type="InterPro" id="IPR003959">
    <property type="entry name" value="ATPase_AAA_core"/>
</dbReference>
<comment type="cofactor">
    <cofactor evidence="14">
        <name>Zn(2+)</name>
        <dbReference type="ChEBI" id="CHEBI:29105"/>
    </cofactor>
    <text evidence="14">Binds 1 zinc ion per subunit.</text>
</comment>
<dbReference type="Gene3D" id="1.20.58.760">
    <property type="entry name" value="Peptidase M41"/>
    <property type="match status" value="1"/>
</dbReference>
<evidence type="ECO:0000256" key="14">
    <source>
        <dbReference type="HAMAP-Rule" id="MF_01458"/>
    </source>
</evidence>
<dbReference type="FunFam" id="1.10.8.60:FF:000001">
    <property type="entry name" value="ATP-dependent zinc metalloprotease FtsH"/>
    <property type="match status" value="1"/>
</dbReference>
<feature type="transmembrane region" description="Helical" evidence="14">
    <location>
        <begin position="110"/>
        <end position="132"/>
    </location>
</feature>
<comment type="subunit">
    <text evidence="14">Homohexamer.</text>
</comment>
<dbReference type="GO" id="GO:0004222">
    <property type="term" value="F:metalloendopeptidase activity"/>
    <property type="evidence" value="ECO:0007669"/>
    <property type="project" value="InterPro"/>
</dbReference>
<dbReference type="Pfam" id="PF17862">
    <property type="entry name" value="AAA_lid_3"/>
    <property type="match status" value="1"/>
</dbReference>
<comment type="function">
    <text evidence="14">Acts as a processive, ATP-dependent zinc metallopeptidase for both cytoplasmic and membrane proteins. Plays a role in the quality control of integral membrane proteins.</text>
</comment>
<evidence type="ECO:0000256" key="8">
    <source>
        <dbReference type="ARBA" id="ARBA00022833"/>
    </source>
</evidence>
<dbReference type="PROSITE" id="PS00674">
    <property type="entry name" value="AAA"/>
    <property type="match status" value="1"/>
</dbReference>
<evidence type="ECO:0000256" key="15">
    <source>
        <dbReference type="RuleBase" id="RU003651"/>
    </source>
</evidence>
<accession>A0A419DGU2</accession>
<dbReference type="Pfam" id="PF00004">
    <property type="entry name" value="AAA"/>
    <property type="match status" value="1"/>
</dbReference>
<dbReference type="GO" id="GO:0030163">
    <property type="term" value="P:protein catabolic process"/>
    <property type="evidence" value="ECO:0007669"/>
    <property type="project" value="UniProtKB-UniRule"/>
</dbReference>
<dbReference type="SMART" id="SM00382">
    <property type="entry name" value="AAA"/>
    <property type="match status" value="1"/>
</dbReference>
<dbReference type="AlphaFoldDB" id="A0A419DGU2"/>
<evidence type="ECO:0000256" key="10">
    <source>
        <dbReference type="ARBA" id="ARBA00022989"/>
    </source>
</evidence>
<dbReference type="EMBL" id="QZJW01000002">
    <property type="protein sequence ID" value="RJO62312.1"/>
    <property type="molecule type" value="Genomic_DNA"/>
</dbReference>
<feature type="binding site" evidence="14">
    <location>
        <position position="425"/>
    </location>
    <ligand>
        <name>Zn(2+)</name>
        <dbReference type="ChEBI" id="CHEBI:29105"/>
        <note>catalytic</note>
    </ligand>
</feature>
<keyword evidence="11 14" id="KW-0482">Metalloprotease</keyword>
<dbReference type="HAMAP" id="MF_01458">
    <property type="entry name" value="FtsH"/>
    <property type="match status" value="1"/>
</dbReference>
<evidence type="ECO:0000256" key="13">
    <source>
        <dbReference type="ARBA" id="ARBA00061570"/>
    </source>
</evidence>
<name>A0A419DGU2_9BACT</name>
<evidence type="ECO:0000256" key="9">
    <source>
        <dbReference type="ARBA" id="ARBA00022840"/>
    </source>
</evidence>
<dbReference type="FunFam" id="1.20.58.760:FF:000001">
    <property type="entry name" value="ATP-dependent zinc metalloprotease FtsH"/>
    <property type="match status" value="1"/>
</dbReference>
<dbReference type="FunFam" id="3.40.50.300:FF:000001">
    <property type="entry name" value="ATP-dependent zinc metalloprotease FtsH"/>
    <property type="match status" value="1"/>
</dbReference>
<evidence type="ECO:0000256" key="11">
    <source>
        <dbReference type="ARBA" id="ARBA00023049"/>
    </source>
</evidence>
<keyword evidence="12 14" id="KW-0472">Membrane</keyword>
<evidence type="ECO:0000256" key="5">
    <source>
        <dbReference type="ARBA" id="ARBA00022723"/>
    </source>
</evidence>
<dbReference type="PANTHER" id="PTHR23076:SF97">
    <property type="entry name" value="ATP-DEPENDENT ZINC METALLOPROTEASE YME1L1"/>
    <property type="match status" value="1"/>
</dbReference>
<dbReference type="GO" id="GO:0016887">
    <property type="term" value="F:ATP hydrolysis activity"/>
    <property type="evidence" value="ECO:0007669"/>
    <property type="project" value="UniProtKB-UniRule"/>
</dbReference>
<evidence type="ECO:0000256" key="4">
    <source>
        <dbReference type="ARBA" id="ARBA00022692"/>
    </source>
</evidence>
<evidence type="ECO:0000259" key="16">
    <source>
        <dbReference type="SMART" id="SM00382"/>
    </source>
</evidence>
<feature type="domain" description="AAA+ ATPase" evidence="16">
    <location>
        <begin position="195"/>
        <end position="334"/>
    </location>
</feature>
<dbReference type="PANTHER" id="PTHR23076">
    <property type="entry name" value="METALLOPROTEASE M41 FTSH"/>
    <property type="match status" value="1"/>
</dbReference>
<comment type="subcellular location">
    <subcellularLocation>
        <location evidence="14">Cell membrane</location>
        <topology evidence="14">Multi-pass membrane protein</topology>
        <orientation evidence="14">Cytoplasmic side</orientation>
    </subcellularLocation>
    <subcellularLocation>
        <location evidence="1">Membrane</location>
    </subcellularLocation>
</comment>
<keyword evidence="6 14" id="KW-0547">Nucleotide-binding</keyword>
<gene>
    <name evidence="17" type="primary">hflB</name>
    <name evidence="14" type="synonym">ftsH</name>
    <name evidence="17" type="ORF">C4544_00500</name>
</gene>
<evidence type="ECO:0000256" key="3">
    <source>
        <dbReference type="ARBA" id="ARBA00022670"/>
    </source>
</evidence>
<dbReference type="SUPFAM" id="SSF140990">
    <property type="entry name" value="FtsH protease domain-like"/>
    <property type="match status" value="1"/>
</dbReference>
<dbReference type="InterPro" id="IPR027417">
    <property type="entry name" value="P-loop_NTPase"/>
</dbReference>
<dbReference type="EC" id="3.4.24.-" evidence="14"/>
<organism evidence="17 18">
    <name type="scientific">candidate division WS5 bacterium</name>
    <dbReference type="NCBI Taxonomy" id="2093353"/>
    <lineage>
        <taxon>Bacteria</taxon>
        <taxon>candidate division WS5</taxon>
    </lineage>
</organism>
<dbReference type="Gene3D" id="3.40.50.300">
    <property type="entry name" value="P-loop containing nucleotide triphosphate hydrolases"/>
    <property type="match status" value="1"/>
</dbReference>
<keyword evidence="10 14" id="KW-1133">Transmembrane helix</keyword>
<comment type="similarity">
    <text evidence="2 14">In the C-terminal section; belongs to the peptidase M41 family.</text>
</comment>
<evidence type="ECO:0000313" key="17">
    <source>
        <dbReference type="EMBL" id="RJO62312.1"/>
    </source>
</evidence>
<sequence>MLKKSKGNKSIFIFIAIILVLAAIYSFYIPSQTQEKVDISRVAQEVKDNQVKNIKQEGSKITVTLNDDKKQISSINENEKITDVLKFLGVEQVDPTKVSIESKSSGSSSFWVMLLIQLLPVILIVGILYFFIRQSQGASNQALGFGKSKPQVYDKTKKKVTFKEVAGSEEAKEELEEIVEFLKYPKKFLNLGAKIPKGVLLFGQPGTGKTLLARAVAGEADVPFFSISGSEFVEMFVGVGASRVRDLFNKAKKNAPCIIFIDEIDAVGRQRGSGLGGSHDEREQTLNQILVEMDGFEKGTNVIVMAATNRPDVLDPALLRPGRFDRRIVLDMPDVKDREAILKVHAEGKPLSKEVKLETIAKQTPGFSGADLENLMNEAAILTARKNRKEITMADLSAATEKVLLGPERKSNVLNKKEKEITAYHEAGHAIIGHLLPNTDPIHKISIVSRGMALGVTWSLPKEDLKLLSKSKIIDEITMAMGGRAAEELVFNEKTTGASNDIEKATKMARNTVVRFGMNDRLGPQLYGHREEQVFLGRELTEHDKNYSEKTAGIIDEETNKLIMNCYNEAIEILKKNRSKLNLIAKRLIEKETIEGEDFEQLMSKIDKK</sequence>
<proteinExistence type="inferred from homology"/>
<comment type="similarity">
    <text evidence="15">Belongs to the AAA ATPase family.</text>
</comment>
<dbReference type="GO" id="GO:0008270">
    <property type="term" value="F:zinc ion binding"/>
    <property type="evidence" value="ECO:0007669"/>
    <property type="project" value="UniProtKB-UniRule"/>
</dbReference>
<protein>
    <recommendedName>
        <fullName evidence="14">ATP-dependent zinc metalloprotease FtsH</fullName>
        <ecNumber evidence="14">3.4.24.-</ecNumber>
    </recommendedName>
</protein>
<dbReference type="Proteomes" id="UP000285655">
    <property type="component" value="Unassembled WGS sequence"/>
</dbReference>
<dbReference type="SUPFAM" id="SSF52540">
    <property type="entry name" value="P-loop containing nucleoside triphosphate hydrolases"/>
    <property type="match status" value="1"/>
</dbReference>
<evidence type="ECO:0000256" key="2">
    <source>
        <dbReference type="ARBA" id="ARBA00010044"/>
    </source>
</evidence>
<evidence type="ECO:0000313" key="18">
    <source>
        <dbReference type="Proteomes" id="UP000285655"/>
    </source>
</evidence>
<keyword evidence="3 14" id="KW-0645">Protease</keyword>
<keyword evidence="14" id="KW-1003">Cell membrane</keyword>
<dbReference type="InterPro" id="IPR003960">
    <property type="entry name" value="ATPase_AAA_CS"/>
</dbReference>
<dbReference type="InterPro" id="IPR041569">
    <property type="entry name" value="AAA_lid_3"/>
</dbReference>
<evidence type="ECO:0000256" key="6">
    <source>
        <dbReference type="ARBA" id="ARBA00022741"/>
    </source>
</evidence>
<feature type="binding site" evidence="14">
    <location>
        <position position="429"/>
    </location>
    <ligand>
        <name>Zn(2+)</name>
        <dbReference type="ChEBI" id="CHEBI:29105"/>
        <note>catalytic</note>
    </ligand>
</feature>
<feature type="transmembrane region" description="Helical" evidence="14">
    <location>
        <begin position="12"/>
        <end position="29"/>
    </location>
</feature>
<reference evidence="17 18" key="1">
    <citation type="journal article" date="2017" name="ISME J.">
        <title>Energy and carbon metabolisms in a deep terrestrial subsurface fluid microbial community.</title>
        <authorList>
            <person name="Momper L."/>
            <person name="Jungbluth S.P."/>
            <person name="Lee M.D."/>
            <person name="Amend J.P."/>
        </authorList>
    </citation>
    <scope>NUCLEOTIDE SEQUENCE [LARGE SCALE GENOMIC DNA]</scope>
    <source>
        <strain evidence="17">SURF_29</strain>
    </source>
</reference>
<evidence type="ECO:0000256" key="7">
    <source>
        <dbReference type="ARBA" id="ARBA00022801"/>
    </source>
</evidence>
<evidence type="ECO:0000256" key="12">
    <source>
        <dbReference type="ARBA" id="ARBA00023136"/>
    </source>
</evidence>
<feature type="active site" evidence="14">
    <location>
        <position position="426"/>
    </location>
</feature>
<dbReference type="CDD" id="cd19501">
    <property type="entry name" value="RecA-like_FtsH"/>
    <property type="match status" value="1"/>
</dbReference>
<dbReference type="Gene3D" id="1.10.8.60">
    <property type="match status" value="1"/>
</dbReference>
<dbReference type="GO" id="GO:0004176">
    <property type="term" value="F:ATP-dependent peptidase activity"/>
    <property type="evidence" value="ECO:0007669"/>
    <property type="project" value="InterPro"/>
</dbReference>
<keyword evidence="5 14" id="KW-0479">Metal-binding</keyword>
<keyword evidence="7 14" id="KW-0378">Hydrolase</keyword>
<keyword evidence="4 14" id="KW-0812">Transmembrane</keyword>
<dbReference type="InterPro" id="IPR005936">
    <property type="entry name" value="FtsH"/>
</dbReference>
<evidence type="ECO:0000256" key="1">
    <source>
        <dbReference type="ARBA" id="ARBA00004370"/>
    </source>
</evidence>
<keyword evidence="9 14" id="KW-0067">ATP-binding</keyword>
<dbReference type="GO" id="GO:0005886">
    <property type="term" value="C:plasma membrane"/>
    <property type="evidence" value="ECO:0007669"/>
    <property type="project" value="UniProtKB-SubCell"/>
</dbReference>
<feature type="binding site" evidence="14">
    <location>
        <begin position="203"/>
        <end position="210"/>
    </location>
    <ligand>
        <name>ATP</name>
        <dbReference type="ChEBI" id="CHEBI:30616"/>
    </ligand>
</feature>
<keyword evidence="8 14" id="KW-0862">Zinc</keyword>
<dbReference type="NCBIfam" id="TIGR01241">
    <property type="entry name" value="FtsH_fam"/>
    <property type="match status" value="1"/>
</dbReference>
<dbReference type="Pfam" id="PF01434">
    <property type="entry name" value="Peptidase_M41"/>
    <property type="match status" value="1"/>
</dbReference>
<dbReference type="InterPro" id="IPR037219">
    <property type="entry name" value="Peptidase_M41-like"/>
</dbReference>
<dbReference type="InterPro" id="IPR003593">
    <property type="entry name" value="AAA+_ATPase"/>
</dbReference>